<dbReference type="Proteomes" id="UP001596157">
    <property type="component" value="Unassembled WGS sequence"/>
</dbReference>
<evidence type="ECO:0000256" key="2">
    <source>
        <dbReference type="SAM" id="Phobius"/>
    </source>
</evidence>
<dbReference type="EMBL" id="JBHSKF010000026">
    <property type="protein sequence ID" value="MFC5291296.1"/>
    <property type="molecule type" value="Genomic_DNA"/>
</dbReference>
<accession>A0ABW0EX83</accession>
<feature type="transmembrane region" description="Helical" evidence="2">
    <location>
        <begin position="280"/>
        <end position="300"/>
    </location>
</feature>
<feature type="transmembrane region" description="Helical" evidence="2">
    <location>
        <begin position="155"/>
        <end position="173"/>
    </location>
</feature>
<dbReference type="RefSeq" id="WP_378251212.1">
    <property type="nucleotide sequence ID" value="NZ_JBHSKF010000026.1"/>
</dbReference>
<evidence type="ECO:0000313" key="4">
    <source>
        <dbReference type="Proteomes" id="UP001596157"/>
    </source>
</evidence>
<feature type="transmembrane region" description="Helical" evidence="2">
    <location>
        <begin position="76"/>
        <end position="95"/>
    </location>
</feature>
<evidence type="ECO:0008006" key="5">
    <source>
        <dbReference type="Google" id="ProtNLM"/>
    </source>
</evidence>
<feature type="region of interest" description="Disordered" evidence="1">
    <location>
        <begin position="304"/>
        <end position="334"/>
    </location>
</feature>
<gene>
    <name evidence="3" type="ORF">ACFPM7_29965</name>
</gene>
<sequence length="334" mass="33605">MSTGLTAGQEAALVRLTDNGTVDDAQLEAVRQALACASPRHGVGRGEVLAYLGGGLVLAGAVLMAATLWQDLGRDTRVLVLFAAAMAQLVAGLLASDGGGGGRRAAGMLFALGSVVAALSVGAAVTEHVAAWGAVTGLAFAAVTYAYLPALPSLFVAGASAFVLVIDLVLAEARAEPRAAAAALVALGLLWGAMTVSTMVRPDWAGYGISLLTALIGAHVATGGAAGAAWSATLTAGIAVFAFAAYARYRHPILLAGAVIGTCLALPEAVWAWTGESAGAAAGILVAGVVLLIVGVPAVVRHRDSRPAQDRQDQRHAAAGLPHLRRTSEPEQSR</sequence>
<feature type="compositionally biased region" description="Basic and acidic residues" evidence="1">
    <location>
        <begin position="304"/>
        <end position="316"/>
    </location>
</feature>
<evidence type="ECO:0000313" key="3">
    <source>
        <dbReference type="EMBL" id="MFC5291296.1"/>
    </source>
</evidence>
<keyword evidence="2" id="KW-1133">Transmembrane helix</keyword>
<feature type="transmembrane region" description="Helical" evidence="2">
    <location>
        <begin position="107"/>
        <end position="125"/>
    </location>
</feature>
<feature type="transmembrane region" description="Helical" evidence="2">
    <location>
        <begin position="179"/>
        <end position="197"/>
    </location>
</feature>
<feature type="transmembrane region" description="Helical" evidence="2">
    <location>
        <begin position="228"/>
        <end position="246"/>
    </location>
</feature>
<keyword evidence="2" id="KW-0472">Membrane</keyword>
<keyword evidence="4" id="KW-1185">Reference proteome</keyword>
<comment type="caution">
    <text evidence="3">The sequence shown here is derived from an EMBL/GenBank/DDBJ whole genome shotgun (WGS) entry which is preliminary data.</text>
</comment>
<name>A0ABW0EX83_9PSEU</name>
<feature type="transmembrane region" description="Helical" evidence="2">
    <location>
        <begin position="48"/>
        <end position="70"/>
    </location>
</feature>
<organism evidence="3 4">
    <name type="scientific">Actinokineospora guangxiensis</name>
    <dbReference type="NCBI Taxonomy" id="1490288"/>
    <lineage>
        <taxon>Bacteria</taxon>
        <taxon>Bacillati</taxon>
        <taxon>Actinomycetota</taxon>
        <taxon>Actinomycetes</taxon>
        <taxon>Pseudonocardiales</taxon>
        <taxon>Pseudonocardiaceae</taxon>
        <taxon>Actinokineospora</taxon>
    </lineage>
</organism>
<reference evidence="4" key="1">
    <citation type="journal article" date="2019" name="Int. J. Syst. Evol. Microbiol.">
        <title>The Global Catalogue of Microorganisms (GCM) 10K type strain sequencing project: providing services to taxonomists for standard genome sequencing and annotation.</title>
        <authorList>
            <consortium name="The Broad Institute Genomics Platform"/>
            <consortium name="The Broad Institute Genome Sequencing Center for Infectious Disease"/>
            <person name="Wu L."/>
            <person name="Ma J."/>
        </authorList>
    </citation>
    <scope>NUCLEOTIDE SEQUENCE [LARGE SCALE GENOMIC DNA]</scope>
    <source>
        <strain evidence="4">CCUG 59778</strain>
    </source>
</reference>
<protein>
    <recommendedName>
        <fullName evidence="5">Membrane protein DUF2157</fullName>
    </recommendedName>
</protein>
<keyword evidence="2" id="KW-0812">Transmembrane</keyword>
<feature type="transmembrane region" description="Helical" evidence="2">
    <location>
        <begin position="253"/>
        <end position="274"/>
    </location>
</feature>
<proteinExistence type="predicted"/>
<evidence type="ECO:0000256" key="1">
    <source>
        <dbReference type="SAM" id="MobiDB-lite"/>
    </source>
</evidence>